<dbReference type="EC" id="2.1.1.130" evidence="8"/>
<name>A0A3E3IBE6_9FIRM</name>
<dbReference type="CDD" id="cd03413">
    <property type="entry name" value="CbiK_C"/>
    <property type="match status" value="1"/>
</dbReference>
<accession>A0A3E3IBE6</accession>
<dbReference type="InterPro" id="IPR014777">
    <property type="entry name" value="4pyrrole_Mease_sub1"/>
</dbReference>
<dbReference type="InterPro" id="IPR000878">
    <property type="entry name" value="4pyrrol_Mease"/>
</dbReference>
<dbReference type="InterPro" id="IPR006364">
    <property type="entry name" value="CobI/CbiL/CobIJ_dom"/>
</dbReference>
<evidence type="ECO:0000313" key="8">
    <source>
        <dbReference type="EMBL" id="RGE64399.1"/>
    </source>
</evidence>
<keyword evidence="9" id="KW-1185">Reference proteome</keyword>
<dbReference type="Proteomes" id="UP000260812">
    <property type="component" value="Unassembled WGS sequence"/>
</dbReference>
<proteinExistence type="inferred from homology"/>
<dbReference type="Gene3D" id="3.30.950.10">
    <property type="entry name" value="Methyltransferase, Cobalt-precorrin-4 Transmethylase, Domain 2"/>
    <property type="match status" value="1"/>
</dbReference>
<dbReference type="InterPro" id="IPR035996">
    <property type="entry name" value="4pyrrol_Methylase_sf"/>
</dbReference>
<comment type="similarity">
    <text evidence="2">Belongs to the precorrin methyltransferase family.</text>
</comment>
<dbReference type="GO" id="GO:0019251">
    <property type="term" value="P:anaerobic cobalamin biosynthetic process"/>
    <property type="evidence" value="ECO:0007669"/>
    <property type="project" value="InterPro"/>
</dbReference>
<dbReference type="GO" id="GO:0016852">
    <property type="term" value="F:sirohydrochlorin cobaltochelatase activity"/>
    <property type="evidence" value="ECO:0007669"/>
    <property type="project" value="InterPro"/>
</dbReference>
<organism evidence="8 9">
    <name type="scientific">Eisenbergiella massiliensis</name>
    <dbReference type="NCBI Taxonomy" id="1720294"/>
    <lineage>
        <taxon>Bacteria</taxon>
        <taxon>Bacillati</taxon>
        <taxon>Bacillota</taxon>
        <taxon>Clostridia</taxon>
        <taxon>Lachnospirales</taxon>
        <taxon>Lachnospiraceae</taxon>
        <taxon>Eisenbergiella</taxon>
    </lineage>
</organism>
<keyword evidence="5 8" id="KW-0808">Transferase</keyword>
<keyword evidence="6" id="KW-0949">S-adenosyl-L-methionine</keyword>
<dbReference type="Gene3D" id="3.40.50.1400">
    <property type="match status" value="2"/>
</dbReference>
<protein>
    <submittedName>
        <fullName evidence="8">Precorrin-2 C(20)-methyltransferase</fullName>
        <ecNumber evidence="8">2.1.1.130</ecNumber>
    </submittedName>
</protein>
<dbReference type="GO" id="GO:0032259">
    <property type="term" value="P:methylation"/>
    <property type="evidence" value="ECO:0007669"/>
    <property type="project" value="UniProtKB-KW"/>
</dbReference>
<evidence type="ECO:0000313" key="9">
    <source>
        <dbReference type="Proteomes" id="UP000260812"/>
    </source>
</evidence>
<evidence type="ECO:0000259" key="7">
    <source>
        <dbReference type="Pfam" id="PF00590"/>
    </source>
</evidence>
<dbReference type="Pfam" id="PF06180">
    <property type="entry name" value="CbiK"/>
    <property type="match status" value="1"/>
</dbReference>
<feature type="domain" description="Tetrapyrrole methylase" evidence="7">
    <location>
        <begin position="266"/>
        <end position="474"/>
    </location>
</feature>
<comment type="pathway">
    <text evidence="1">Cofactor biosynthesis; adenosylcobalamin biosynthesis.</text>
</comment>
<sequence length="493" mass="54011">MEKIRKRGILAVSFGTSYEDSCRQTIGALEEDFAENFPGMPVKRAFTSSVIMRIWEERGVHIPDVQDALRELAADGIEEVLIQPTHLLAGEEYEKLCAQAEVLRGSFRRMDIGAPLLHTEEDLHRVADFYANHFPREEGEALVLMGHGSQHENNVVYTRLQELWAQMECGDVFLGTVEAKPDLEDVTSQLEKSGLKRAVLTPLMLVAGDHAHTDMAGAQEGSWKSVLEGKGFEVRCIVKGMGEYPEIRSLYVRHLKQLEEACRGVLYGVSVGPGDPELLTLKAVRLIQECPVLAVPRTKGENTLALSIARQAADLTGKQIVYTDFPMSRDRQVLEDNYEKIAGQLAAYLKDGLNVAMLNIGDISIYSTFSYVARKAAQAGFPVRVCAGVPSFCDIAAKTGKPLVSGTQPLMVIPAGCGDLESYLPLQGTKVLMKSGGKLGKIRKYLHENGLVNDALIASDCGLPGERFVQASAAAAEEKSSYFTTIIIRPEPN</sequence>
<dbReference type="GeneID" id="97986243"/>
<dbReference type="CDD" id="cd03412">
    <property type="entry name" value="CbiK_N"/>
    <property type="match status" value="1"/>
</dbReference>
<keyword evidence="3" id="KW-0169">Cobalamin biosynthesis</keyword>
<evidence type="ECO:0000256" key="3">
    <source>
        <dbReference type="ARBA" id="ARBA00022573"/>
    </source>
</evidence>
<reference evidence="8" key="1">
    <citation type="submission" date="2018-08" db="EMBL/GenBank/DDBJ databases">
        <title>A genome reference for cultivated species of the human gut microbiota.</title>
        <authorList>
            <person name="Zou Y."/>
            <person name="Xue W."/>
            <person name="Luo G."/>
        </authorList>
    </citation>
    <scope>NUCLEOTIDE SEQUENCE [LARGE SCALE GENOMIC DNA]</scope>
    <source>
        <strain evidence="8">TF05-5AC</strain>
    </source>
</reference>
<dbReference type="CDD" id="cd11645">
    <property type="entry name" value="Precorrin_2_C20_MT"/>
    <property type="match status" value="1"/>
</dbReference>
<evidence type="ECO:0000256" key="4">
    <source>
        <dbReference type="ARBA" id="ARBA00022603"/>
    </source>
</evidence>
<dbReference type="InterPro" id="IPR012382">
    <property type="entry name" value="CobI/CbiL"/>
</dbReference>
<keyword evidence="4 8" id="KW-0489">Methyltransferase</keyword>
<dbReference type="NCBIfam" id="TIGR01467">
    <property type="entry name" value="cobI_cbiL"/>
    <property type="match status" value="1"/>
</dbReference>
<dbReference type="PANTHER" id="PTHR43467:SF2">
    <property type="entry name" value="COBALT-PRECORRIN-2 C(20)-METHYLTRANSFERASE"/>
    <property type="match status" value="1"/>
</dbReference>
<dbReference type="PANTHER" id="PTHR43467">
    <property type="entry name" value="COBALT-PRECORRIN-2 C(20)-METHYLTRANSFERASE"/>
    <property type="match status" value="1"/>
</dbReference>
<dbReference type="SUPFAM" id="SSF53790">
    <property type="entry name" value="Tetrapyrrole methylase"/>
    <property type="match status" value="1"/>
</dbReference>
<dbReference type="InterPro" id="IPR014776">
    <property type="entry name" value="4pyrrole_Mease_sub2"/>
</dbReference>
<evidence type="ECO:0000256" key="1">
    <source>
        <dbReference type="ARBA" id="ARBA00004953"/>
    </source>
</evidence>
<evidence type="ECO:0000256" key="6">
    <source>
        <dbReference type="ARBA" id="ARBA00022691"/>
    </source>
</evidence>
<dbReference type="Pfam" id="PF00590">
    <property type="entry name" value="TP_methylase"/>
    <property type="match status" value="1"/>
</dbReference>
<dbReference type="SUPFAM" id="SSF53800">
    <property type="entry name" value="Chelatase"/>
    <property type="match status" value="1"/>
</dbReference>
<gene>
    <name evidence="8" type="primary">cobI</name>
    <name evidence="8" type="ORF">DXC51_04920</name>
</gene>
<comment type="caution">
    <text evidence="8">The sequence shown here is derived from an EMBL/GenBank/DDBJ whole genome shotgun (WGS) entry which is preliminary data.</text>
</comment>
<dbReference type="RefSeq" id="WP_117543977.1">
    <property type="nucleotide sequence ID" value="NZ_QVLV01000002.1"/>
</dbReference>
<evidence type="ECO:0000256" key="5">
    <source>
        <dbReference type="ARBA" id="ARBA00022679"/>
    </source>
</evidence>
<dbReference type="UniPathway" id="UPA00148"/>
<dbReference type="Gene3D" id="3.40.1010.10">
    <property type="entry name" value="Cobalt-precorrin-4 Transmethylase, Domain 1"/>
    <property type="match status" value="1"/>
</dbReference>
<dbReference type="GO" id="GO:0030788">
    <property type="term" value="F:precorrin-2 C20-methyltransferase activity"/>
    <property type="evidence" value="ECO:0007669"/>
    <property type="project" value="UniProtKB-EC"/>
</dbReference>
<evidence type="ECO:0000256" key="2">
    <source>
        <dbReference type="ARBA" id="ARBA00005879"/>
    </source>
</evidence>
<dbReference type="AlphaFoldDB" id="A0A3E3IBE6"/>
<dbReference type="InterPro" id="IPR010388">
    <property type="entry name" value="Anaerobic_Co-chelatase"/>
</dbReference>
<dbReference type="EMBL" id="QVLV01000002">
    <property type="protein sequence ID" value="RGE64399.1"/>
    <property type="molecule type" value="Genomic_DNA"/>
</dbReference>